<evidence type="ECO:0000256" key="1">
    <source>
        <dbReference type="ARBA" id="ARBA00022734"/>
    </source>
</evidence>
<reference evidence="5" key="2">
    <citation type="submission" date="2020-01" db="EMBL/GenBank/DDBJ databases">
        <authorList>
            <person name="Korhonen P.K.K."/>
            <person name="Guangxu M.G."/>
            <person name="Wang T.W."/>
            <person name="Stroehlein A.J.S."/>
            <person name="Young N.D."/>
            <person name="Ang C.-S.A."/>
            <person name="Fernando D.W.F."/>
            <person name="Lu H.L."/>
            <person name="Taylor S.T."/>
            <person name="Ehtesham M.E.M."/>
            <person name="Najaraj S.H.N."/>
            <person name="Harsha G.H.G."/>
            <person name="Madugundu A.M."/>
            <person name="Renuse S.R."/>
            <person name="Holt D.H."/>
            <person name="Pandey A.P."/>
            <person name="Papenfuss A.P."/>
            <person name="Gasser R.B.G."/>
            <person name="Fischer K.F."/>
        </authorList>
    </citation>
    <scope>NUCLEOTIDE SEQUENCE</scope>
    <source>
        <strain evidence="5">SSS_KF_BRIS2020</strain>
    </source>
</reference>
<feature type="region of interest" description="Disordered" evidence="3">
    <location>
        <begin position="187"/>
        <end position="226"/>
    </location>
</feature>
<dbReference type="Gene3D" id="2.60.120.200">
    <property type="match status" value="2"/>
</dbReference>
<dbReference type="SMART" id="SM00908">
    <property type="entry name" value="Gal-bind_lectin"/>
    <property type="match status" value="2"/>
</dbReference>
<dbReference type="SMART" id="SM00276">
    <property type="entry name" value="GLECT"/>
    <property type="match status" value="2"/>
</dbReference>
<keyword evidence="1 2" id="KW-0430">Lectin</keyword>
<evidence type="ECO:0000256" key="3">
    <source>
        <dbReference type="SAM" id="MobiDB-lite"/>
    </source>
</evidence>
<keyword evidence="7" id="KW-1185">Reference proteome</keyword>
<evidence type="ECO:0000313" key="5">
    <source>
        <dbReference type="EMBL" id="KAF7490190.1"/>
    </source>
</evidence>
<protein>
    <recommendedName>
        <fullName evidence="2">Galectin</fullName>
    </recommendedName>
</protein>
<accession>A0A834R5P1</accession>
<dbReference type="OrthoDB" id="5795596at2759"/>
<dbReference type="Proteomes" id="UP000070412">
    <property type="component" value="Unassembled WGS sequence"/>
</dbReference>
<dbReference type="PROSITE" id="PS51304">
    <property type="entry name" value="GALECTIN"/>
    <property type="match status" value="2"/>
</dbReference>
<dbReference type="EnsemblMetazoa" id="SSS_2485s_mrna">
    <property type="protein sequence ID" value="KAF7490190.1"/>
    <property type="gene ID" value="SSS_2485"/>
</dbReference>
<dbReference type="PANTHER" id="PTHR11346">
    <property type="entry name" value="GALECTIN"/>
    <property type="match status" value="1"/>
</dbReference>
<dbReference type="EMBL" id="WVUK01000062">
    <property type="protein sequence ID" value="KAF7490190.1"/>
    <property type="molecule type" value="Genomic_DNA"/>
</dbReference>
<dbReference type="GO" id="GO:0030246">
    <property type="term" value="F:carbohydrate binding"/>
    <property type="evidence" value="ECO:0007669"/>
    <property type="project" value="UniProtKB-UniRule"/>
</dbReference>
<dbReference type="SUPFAM" id="SSF49899">
    <property type="entry name" value="Concanavalin A-like lectins/glucanases"/>
    <property type="match status" value="2"/>
</dbReference>
<sequence length="370" mass="41510">MFAAAASLPSCDTRMACSTFHNIIDPTSLSSVVRNAEIPVCCPIPNGKLQLGTLISICGIIKSNGRSFRVDFMRNCGHCGDSNKDDSILFHFNPRIGGTSDGRNVVVMNSFCDGYWREEERNMDSFPFACGTQFRLMILVEAEMFKIAVNEQHLYEFKHRCDFNEIGDLTLDLIEFRTELRYLNRPNAPNMSSPEAVNQSQCSLKQPTQEEPEASTRSARSVDSPSVPFLEYEPNLGRPCDIYISGMLPTHIQENFVINLANTVEEQQSTTGIINIPVHISIRPDINAIVRNTLTNGIWGEEELQLQGPSQLIPGTHFDLIISNRADKCVLSINGQPAFEYKHRHDPKTIDALQINGCVVLNSVRFDYKF</sequence>
<feature type="domain" description="Galectin" evidence="4">
    <location>
        <begin position="228"/>
        <end position="367"/>
    </location>
</feature>
<evidence type="ECO:0000313" key="7">
    <source>
        <dbReference type="Proteomes" id="UP000070412"/>
    </source>
</evidence>
<dbReference type="AlphaFoldDB" id="A0A834R5P1"/>
<dbReference type="PANTHER" id="PTHR11346:SF147">
    <property type="entry name" value="GALECTIN"/>
    <property type="match status" value="1"/>
</dbReference>
<feature type="compositionally biased region" description="Polar residues" evidence="3">
    <location>
        <begin position="187"/>
        <end position="224"/>
    </location>
</feature>
<feature type="domain" description="Galectin" evidence="4">
    <location>
        <begin position="41"/>
        <end position="179"/>
    </location>
</feature>
<proteinExistence type="predicted"/>
<gene>
    <name evidence="5" type="ORF">SSS_2485</name>
</gene>
<dbReference type="Pfam" id="PF00337">
    <property type="entry name" value="Gal-bind_lectin"/>
    <property type="match status" value="2"/>
</dbReference>
<evidence type="ECO:0000256" key="2">
    <source>
        <dbReference type="RuleBase" id="RU102079"/>
    </source>
</evidence>
<evidence type="ECO:0000313" key="6">
    <source>
        <dbReference type="EnsemblMetazoa" id="KAF7490190.1"/>
    </source>
</evidence>
<dbReference type="InterPro" id="IPR001079">
    <property type="entry name" value="Galectin_CRD"/>
</dbReference>
<reference evidence="7" key="1">
    <citation type="journal article" date="2020" name="PLoS Negl. Trop. Dis.">
        <title>High-quality nuclear genome for Sarcoptes scabiei-A critical resource for a neglected parasite.</title>
        <authorList>
            <person name="Korhonen P.K."/>
            <person name="Gasser R.B."/>
            <person name="Ma G."/>
            <person name="Wang T."/>
            <person name="Stroehlein A.J."/>
            <person name="Young N.D."/>
            <person name="Ang C.S."/>
            <person name="Fernando D.D."/>
            <person name="Lu H.C."/>
            <person name="Taylor S."/>
            <person name="Reynolds S.L."/>
            <person name="Mofiz E."/>
            <person name="Najaraj S.H."/>
            <person name="Gowda H."/>
            <person name="Madugundu A."/>
            <person name="Renuse S."/>
            <person name="Holt D."/>
            <person name="Pandey A."/>
            <person name="Papenfuss A.T."/>
            <person name="Fischer K."/>
        </authorList>
    </citation>
    <scope>NUCLEOTIDE SEQUENCE [LARGE SCALE GENOMIC DNA]</scope>
</reference>
<dbReference type="InterPro" id="IPR044156">
    <property type="entry name" value="Galectin-like"/>
</dbReference>
<organism evidence="5">
    <name type="scientific">Sarcoptes scabiei</name>
    <name type="common">Itch mite</name>
    <name type="synonym">Acarus scabiei</name>
    <dbReference type="NCBI Taxonomy" id="52283"/>
    <lineage>
        <taxon>Eukaryota</taxon>
        <taxon>Metazoa</taxon>
        <taxon>Ecdysozoa</taxon>
        <taxon>Arthropoda</taxon>
        <taxon>Chelicerata</taxon>
        <taxon>Arachnida</taxon>
        <taxon>Acari</taxon>
        <taxon>Acariformes</taxon>
        <taxon>Sarcoptiformes</taxon>
        <taxon>Astigmata</taxon>
        <taxon>Psoroptidia</taxon>
        <taxon>Sarcoptoidea</taxon>
        <taxon>Sarcoptidae</taxon>
        <taxon>Sarcoptinae</taxon>
        <taxon>Sarcoptes</taxon>
    </lineage>
</organism>
<reference evidence="6" key="3">
    <citation type="submission" date="2022-06" db="UniProtKB">
        <authorList>
            <consortium name="EnsemblMetazoa"/>
        </authorList>
    </citation>
    <scope>IDENTIFICATION</scope>
</reference>
<name>A0A834R5P1_SARSC</name>
<dbReference type="CDD" id="cd00070">
    <property type="entry name" value="GLECT"/>
    <property type="match status" value="2"/>
</dbReference>
<evidence type="ECO:0000259" key="4">
    <source>
        <dbReference type="PROSITE" id="PS51304"/>
    </source>
</evidence>
<dbReference type="InterPro" id="IPR013320">
    <property type="entry name" value="ConA-like_dom_sf"/>
</dbReference>